<dbReference type="GO" id="GO:0005737">
    <property type="term" value="C:cytoplasm"/>
    <property type="evidence" value="ECO:0007669"/>
    <property type="project" value="TreeGrafter"/>
</dbReference>
<comment type="caution">
    <text evidence="6">The sequence shown here is derived from an EMBL/GenBank/DDBJ whole genome shotgun (WGS) entry which is preliminary data.</text>
</comment>
<evidence type="ECO:0000256" key="1">
    <source>
        <dbReference type="ARBA" id="ARBA00022737"/>
    </source>
</evidence>
<evidence type="ECO:0000256" key="3">
    <source>
        <dbReference type="ARBA" id="ARBA00022884"/>
    </source>
</evidence>
<evidence type="ECO:0000259" key="5">
    <source>
        <dbReference type="PROSITE" id="PS50303"/>
    </source>
</evidence>
<protein>
    <recommendedName>
        <fullName evidence="5">PUM-HD domain-containing protein</fullName>
    </recommendedName>
</protein>
<accession>A0A9P1EDV8</accession>
<feature type="domain" description="PUM-HD" evidence="5">
    <location>
        <begin position="63"/>
        <end position="411"/>
    </location>
</feature>
<dbReference type="SMART" id="SM00025">
    <property type="entry name" value="Pumilio"/>
    <property type="match status" value="8"/>
</dbReference>
<reference evidence="6" key="1">
    <citation type="submission" date="2022-07" db="EMBL/GenBank/DDBJ databases">
        <authorList>
            <person name="Macas J."/>
            <person name="Novak P."/>
            <person name="Neumann P."/>
        </authorList>
    </citation>
    <scope>NUCLEOTIDE SEQUENCE</scope>
</reference>
<dbReference type="PROSITE" id="PS50303">
    <property type="entry name" value="PUM_HD"/>
    <property type="match status" value="1"/>
</dbReference>
<dbReference type="InterPro" id="IPR001313">
    <property type="entry name" value="Pumilio_RNA-bd_rpt"/>
</dbReference>
<dbReference type="Proteomes" id="UP001152484">
    <property type="component" value="Unassembled WGS sequence"/>
</dbReference>
<dbReference type="AlphaFoldDB" id="A0A9P1EDV8"/>
<dbReference type="InterPro" id="IPR033133">
    <property type="entry name" value="PUM-HD"/>
</dbReference>
<proteinExistence type="predicted"/>
<dbReference type="Pfam" id="PF22493">
    <property type="entry name" value="PUF_NOP9"/>
    <property type="match status" value="1"/>
</dbReference>
<dbReference type="PANTHER" id="PTHR12537">
    <property type="entry name" value="RNA BINDING PROTEIN PUMILIO-RELATED"/>
    <property type="match status" value="1"/>
</dbReference>
<gene>
    <name evidence="6" type="ORF">CEURO_LOCUS14481</name>
</gene>
<dbReference type="OrthoDB" id="668540at2759"/>
<dbReference type="Pfam" id="PF00806">
    <property type="entry name" value="PUF"/>
    <property type="match status" value="1"/>
</dbReference>
<dbReference type="Gene3D" id="1.25.10.10">
    <property type="entry name" value="Leucine-rich Repeat Variant"/>
    <property type="match status" value="1"/>
</dbReference>
<keyword evidence="3" id="KW-0694">RNA-binding</keyword>
<feature type="repeat" description="Pumilio" evidence="4">
    <location>
        <begin position="274"/>
        <end position="309"/>
    </location>
</feature>
<dbReference type="PROSITE" id="PS50302">
    <property type="entry name" value="PUM"/>
    <property type="match status" value="3"/>
</dbReference>
<dbReference type="InterPro" id="IPR016024">
    <property type="entry name" value="ARM-type_fold"/>
</dbReference>
<dbReference type="GO" id="GO:0006417">
    <property type="term" value="P:regulation of translation"/>
    <property type="evidence" value="ECO:0007669"/>
    <property type="project" value="UniProtKB-KW"/>
</dbReference>
<evidence type="ECO:0000256" key="2">
    <source>
        <dbReference type="ARBA" id="ARBA00022845"/>
    </source>
</evidence>
<keyword evidence="1" id="KW-0677">Repeat</keyword>
<name>A0A9P1EDV8_CUSEU</name>
<evidence type="ECO:0000313" key="6">
    <source>
        <dbReference type="EMBL" id="CAH9099425.1"/>
    </source>
</evidence>
<dbReference type="PANTHER" id="PTHR12537:SF137">
    <property type="entry name" value="PUMILIO HOMOLOG 16-RELATED"/>
    <property type="match status" value="1"/>
</dbReference>
<dbReference type="GO" id="GO:0003729">
    <property type="term" value="F:mRNA binding"/>
    <property type="evidence" value="ECO:0007669"/>
    <property type="project" value="TreeGrafter"/>
</dbReference>
<evidence type="ECO:0000313" key="7">
    <source>
        <dbReference type="Proteomes" id="UP001152484"/>
    </source>
</evidence>
<dbReference type="EMBL" id="CAMAPE010000038">
    <property type="protein sequence ID" value="CAH9099425.1"/>
    <property type="molecule type" value="Genomic_DNA"/>
</dbReference>
<feature type="repeat" description="Pumilio" evidence="4">
    <location>
        <begin position="200"/>
        <end position="237"/>
    </location>
</feature>
<keyword evidence="7" id="KW-1185">Reference proteome</keyword>
<feature type="repeat" description="Pumilio" evidence="4">
    <location>
        <begin position="345"/>
        <end position="386"/>
    </location>
</feature>
<sequence length="411" mass="47282">MAMNVNYYELISSLEKELDEWRKTLHDPYSPEHTLLFHNFADNTAKIPENYNVERNQFGGGSYSFHSCYNCNNIARNCNYEYQCFSTPNRPKDVFVRMSKTHEGSLELQNLIKNGNPRNRQEVLDGIIRCIFEVMIDPHGHHLFRRILEFCDSRQMDTIFVNLISCKELLINTSLVQYGSSAVQRFIKRLKNTGLGQFIAIILSMRFVDLMTSKHGRFVVQECFYTFEPKENEVLFTCAISYLNEVATTQYGCSSLNVCLNCITGAQRQQLLKSIAEKSDFLANDPYGNYVVQEVLMLRNDELTQKICDCLKRDYLRLAFKRSGSRVVEKCIQASEYALDSVVESLLSSEKSLVLLARDRFGNYVIQTALQTAKASNNKHYESLVSVLKVQRSALSRTKLGKHILNHVEDL</sequence>
<dbReference type="SUPFAM" id="SSF48371">
    <property type="entry name" value="ARM repeat"/>
    <property type="match status" value="1"/>
</dbReference>
<dbReference type="InterPro" id="IPR011989">
    <property type="entry name" value="ARM-like"/>
</dbReference>
<organism evidence="6 7">
    <name type="scientific">Cuscuta europaea</name>
    <name type="common">European dodder</name>
    <dbReference type="NCBI Taxonomy" id="41803"/>
    <lineage>
        <taxon>Eukaryota</taxon>
        <taxon>Viridiplantae</taxon>
        <taxon>Streptophyta</taxon>
        <taxon>Embryophyta</taxon>
        <taxon>Tracheophyta</taxon>
        <taxon>Spermatophyta</taxon>
        <taxon>Magnoliopsida</taxon>
        <taxon>eudicotyledons</taxon>
        <taxon>Gunneridae</taxon>
        <taxon>Pentapetalae</taxon>
        <taxon>asterids</taxon>
        <taxon>lamiids</taxon>
        <taxon>Solanales</taxon>
        <taxon>Convolvulaceae</taxon>
        <taxon>Cuscuteae</taxon>
        <taxon>Cuscuta</taxon>
        <taxon>Cuscuta subgen. Cuscuta</taxon>
    </lineage>
</organism>
<keyword evidence="2" id="KW-0810">Translation regulation</keyword>
<evidence type="ECO:0000256" key="4">
    <source>
        <dbReference type="PROSITE-ProRule" id="PRU00317"/>
    </source>
</evidence>